<keyword evidence="3" id="KW-1185">Reference proteome</keyword>
<accession>A0A4C1UZR3</accession>
<dbReference type="EMBL" id="BGZK01000253">
    <property type="protein sequence ID" value="GBP31978.1"/>
    <property type="molecule type" value="Genomic_DNA"/>
</dbReference>
<evidence type="ECO:0000256" key="1">
    <source>
        <dbReference type="SAM" id="MobiDB-lite"/>
    </source>
</evidence>
<feature type="compositionally biased region" description="Low complexity" evidence="1">
    <location>
        <begin position="123"/>
        <end position="141"/>
    </location>
</feature>
<reference evidence="2 3" key="1">
    <citation type="journal article" date="2019" name="Commun. Biol.">
        <title>The bagworm genome reveals a unique fibroin gene that provides high tensile strength.</title>
        <authorList>
            <person name="Kono N."/>
            <person name="Nakamura H."/>
            <person name="Ohtoshi R."/>
            <person name="Tomita M."/>
            <person name="Numata K."/>
            <person name="Arakawa K."/>
        </authorList>
    </citation>
    <scope>NUCLEOTIDE SEQUENCE [LARGE SCALE GENOMIC DNA]</scope>
</reference>
<dbReference type="Proteomes" id="UP000299102">
    <property type="component" value="Unassembled WGS sequence"/>
</dbReference>
<feature type="region of interest" description="Disordered" evidence="1">
    <location>
        <begin position="109"/>
        <end position="142"/>
    </location>
</feature>
<comment type="caution">
    <text evidence="2">The sequence shown here is derived from an EMBL/GenBank/DDBJ whole genome shotgun (WGS) entry which is preliminary data.</text>
</comment>
<protein>
    <submittedName>
        <fullName evidence="2">Uncharacterized protein</fullName>
    </submittedName>
</protein>
<evidence type="ECO:0000313" key="2">
    <source>
        <dbReference type="EMBL" id="GBP31978.1"/>
    </source>
</evidence>
<sequence length="161" mass="17860">MNEERERKSPTRKDDKRLKPLVLDAAIGRTLTAIVSGLLPVLDQRSGLSVEAPGSLRAQNEKAVEMYARLQRPDVGSNIKHKTTIFTRGSALSRARRVSGFKSVPELTPNLRPFKTKPLRPPRSMTSSCTSSRQSCSTGTTDNTVVPVEHSFIPHWISPLR</sequence>
<organism evidence="2 3">
    <name type="scientific">Eumeta variegata</name>
    <name type="common">Bagworm moth</name>
    <name type="synonym">Eumeta japonica</name>
    <dbReference type="NCBI Taxonomy" id="151549"/>
    <lineage>
        <taxon>Eukaryota</taxon>
        <taxon>Metazoa</taxon>
        <taxon>Ecdysozoa</taxon>
        <taxon>Arthropoda</taxon>
        <taxon>Hexapoda</taxon>
        <taxon>Insecta</taxon>
        <taxon>Pterygota</taxon>
        <taxon>Neoptera</taxon>
        <taxon>Endopterygota</taxon>
        <taxon>Lepidoptera</taxon>
        <taxon>Glossata</taxon>
        <taxon>Ditrysia</taxon>
        <taxon>Tineoidea</taxon>
        <taxon>Psychidae</taxon>
        <taxon>Oiketicinae</taxon>
        <taxon>Eumeta</taxon>
    </lineage>
</organism>
<gene>
    <name evidence="2" type="ORF">EVAR_18517_1</name>
</gene>
<proteinExistence type="predicted"/>
<name>A0A4C1UZR3_EUMVA</name>
<evidence type="ECO:0000313" key="3">
    <source>
        <dbReference type="Proteomes" id="UP000299102"/>
    </source>
</evidence>
<dbReference type="AlphaFoldDB" id="A0A4C1UZR3"/>